<dbReference type="AlphaFoldDB" id="A0A5J9T6H2"/>
<reference evidence="2 3" key="1">
    <citation type="journal article" date="2019" name="Sci. Rep.">
        <title>A high-quality genome of Eragrostis curvula grass provides insights into Poaceae evolution and supports new strategies to enhance forage quality.</title>
        <authorList>
            <person name="Carballo J."/>
            <person name="Santos B.A.C.M."/>
            <person name="Zappacosta D."/>
            <person name="Garbus I."/>
            <person name="Selva J.P."/>
            <person name="Gallo C.A."/>
            <person name="Diaz A."/>
            <person name="Albertini E."/>
            <person name="Caccamo M."/>
            <person name="Echenique V."/>
        </authorList>
    </citation>
    <scope>NUCLEOTIDE SEQUENCE [LARGE SCALE GENOMIC DNA]</scope>
    <source>
        <strain evidence="3">cv. Victoria</strain>
        <tissue evidence="2">Leaf</tissue>
    </source>
</reference>
<evidence type="ECO:0000256" key="1">
    <source>
        <dbReference type="SAM" id="MobiDB-lite"/>
    </source>
</evidence>
<feature type="non-terminal residue" evidence="2">
    <location>
        <position position="1"/>
    </location>
</feature>
<accession>A0A5J9T6H2</accession>
<evidence type="ECO:0000313" key="3">
    <source>
        <dbReference type="Proteomes" id="UP000324897"/>
    </source>
</evidence>
<keyword evidence="3" id="KW-1185">Reference proteome</keyword>
<gene>
    <name evidence="2" type="ORF">EJB05_49304</name>
</gene>
<dbReference type="Proteomes" id="UP000324897">
    <property type="component" value="Unassembled WGS sequence"/>
</dbReference>
<name>A0A5J9T6H2_9POAL</name>
<evidence type="ECO:0000313" key="2">
    <source>
        <dbReference type="EMBL" id="TVU06111.1"/>
    </source>
</evidence>
<proteinExistence type="predicted"/>
<dbReference type="Gramene" id="TVU06111">
    <property type="protein sequence ID" value="TVU06111"/>
    <property type="gene ID" value="EJB05_49304"/>
</dbReference>
<protein>
    <submittedName>
        <fullName evidence="2">Uncharacterized protein</fullName>
    </submittedName>
</protein>
<feature type="region of interest" description="Disordered" evidence="1">
    <location>
        <begin position="1"/>
        <end position="22"/>
    </location>
</feature>
<dbReference type="Pfam" id="PF20067">
    <property type="entry name" value="SSL_N"/>
    <property type="match status" value="1"/>
</dbReference>
<dbReference type="EMBL" id="RWGY01000051">
    <property type="protein sequence ID" value="TVU06111.1"/>
    <property type="molecule type" value="Genomic_DNA"/>
</dbReference>
<comment type="caution">
    <text evidence="2">The sequence shown here is derived from an EMBL/GenBank/DDBJ whole genome shotgun (WGS) entry which is preliminary data.</text>
</comment>
<organism evidence="2 3">
    <name type="scientific">Eragrostis curvula</name>
    <name type="common">weeping love grass</name>
    <dbReference type="NCBI Taxonomy" id="38414"/>
    <lineage>
        <taxon>Eukaryota</taxon>
        <taxon>Viridiplantae</taxon>
        <taxon>Streptophyta</taxon>
        <taxon>Embryophyta</taxon>
        <taxon>Tracheophyta</taxon>
        <taxon>Spermatophyta</taxon>
        <taxon>Magnoliopsida</taxon>
        <taxon>Liliopsida</taxon>
        <taxon>Poales</taxon>
        <taxon>Poaceae</taxon>
        <taxon>PACMAD clade</taxon>
        <taxon>Chloridoideae</taxon>
        <taxon>Eragrostideae</taxon>
        <taxon>Eragrostidinae</taxon>
        <taxon>Eragrostis</taxon>
    </lineage>
</organism>
<sequence length="296" mass="31911">MSAYFGSASLRHPTNEAPRASLPISSARAELLPRRVSSPCPHQAGGSLELVVPASEQQHVARAGGAILLAERTAGPSALHRRPLHLLHPPLLRQLCLRRATSTPSPRAKALQKRLRAISESEDPLSFFRDSQFPGNGSAAAGIKEFRQDATCGSIHPTMATGLGFLKAVALVLLAAALYSPEGFSRRRCRWGTRTGPWCPRRSTRRALAASERVGEGRLPGPEDMAYAAASGLLYTGCADGCTRRREWLPKLEAAADDPIFGLPLEIDSFGSNPFSCRTTPFTCFVSDLEWDATAI</sequence>